<reference evidence="2 3" key="1">
    <citation type="journal article" date="2014" name="PLoS Genet.">
        <title>Phylogenetically driven sequencing of extremely halophilic archaea reveals strategies for static and dynamic osmo-response.</title>
        <authorList>
            <person name="Becker E.A."/>
            <person name="Seitzer P.M."/>
            <person name="Tritt A."/>
            <person name="Larsen D."/>
            <person name="Krusor M."/>
            <person name="Yao A.I."/>
            <person name="Wu D."/>
            <person name="Madern D."/>
            <person name="Eisen J.A."/>
            <person name="Darling A.E."/>
            <person name="Facciotti M.T."/>
        </authorList>
    </citation>
    <scope>NUCLEOTIDE SEQUENCE [LARGE SCALE GENOMIC DNA]</scope>
    <source>
        <strain evidence="2 3">DSM 19288</strain>
    </source>
</reference>
<protein>
    <recommendedName>
        <fullName evidence="4">Acyltransferase</fullName>
    </recommendedName>
</protein>
<sequence length="376" mass="39521">MSLRGDGPIEELAIPSGTTVEEHDVVVDGDVLVGGQSTVELGVRGRNVAIGERVRVANDIEAEGDCRLDTWCSVDGNVLVGEDAYLGERVTVTGRLMVSGDLDIGDDVTIEEGFEANGWIVIRNPVPTIVFYFIVLSQLLRVGETDAADELAEALADGDDVRDPLLVPRSAEISDDAWRVSTPATVGDDCRLHGNLRAASIRVGERNEVFGSLRAREDISVGGDTVIHGDVTTRGGTVTVESGARVLGDVSAGDLVVYDGAEIQGTLRARGEMKLIQESESDADEADEAEAEESNETETDEPADVEADETADVEANHEPDDDTDSADPDGSETTESAREDDPAASDDDTDGDAEETATVTADAGSAADAVETDGDS</sequence>
<feature type="compositionally biased region" description="Acidic residues" evidence="1">
    <location>
        <begin position="319"/>
        <end position="332"/>
    </location>
</feature>
<dbReference type="EMBL" id="AOJK01000073">
    <property type="protein sequence ID" value="ELZ40037.1"/>
    <property type="molecule type" value="Genomic_DNA"/>
</dbReference>
<evidence type="ECO:0000313" key="3">
    <source>
        <dbReference type="Proteomes" id="UP000011586"/>
    </source>
</evidence>
<evidence type="ECO:0008006" key="4">
    <source>
        <dbReference type="Google" id="ProtNLM"/>
    </source>
</evidence>
<dbReference type="STRING" id="1227465.C463_16082"/>
<accession>M0DZD2</accession>
<proteinExistence type="predicted"/>
<dbReference type="Proteomes" id="UP000011586">
    <property type="component" value="Unassembled WGS sequence"/>
</dbReference>
<evidence type="ECO:0000313" key="2">
    <source>
        <dbReference type="EMBL" id="ELZ40037.1"/>
    </source>
</evidence>
<name>M0DZD2_9EURY</name>
<feature type="compositionally biased region" description="Acidic residues" evidence="1">
    <location>
        <begin position="342"/>
        <end position="355"/>
    </location>
</feature>
<dbReference type="PATRIC" id="fig|1227465.4.peg.3114"/>
<gene>
    <name evidence="2" type="ORF">C463_16082</name>
</gene>
<feature type="compositionally biased region" description="Acidic residues" evidence="1">
    <location>
        <begin position="279"/>
        <end position="312"/>
    </location>
</feature>
<dbReference type="InterPro" id="IPR011004">
    <property type="entry name" value="Trimer_LpxA-like_sf"/>
</dbReference>
<evidence type="ECO:0000256" key="1">
    <source>
        <dbReference type="SAM" id="MobiDB-lite"/>
    </source>
</evidence>
<dbReference type="RefSeq" id="WP_008445675.1">
    <property type="nucleotide sequence ID" value="NZ_AOJK01000073.1"/>
</dbReference>
<dbReference type="AlphaFoldDB" id="M0DZD2"/>
<organism evidence="2 3">
    <name type="scientific">Halorubrum californiense DSM 19288</name>
    <dbReference type="NCBI Taxonomy" id="1227465"/>
    <lineage>
        <taxon>Archaea</taxon>
        <taxon>Methanobacteriati</taxon>
        <taxon>Methanobacteriota</taxon>
        <taxon>Stenosarchaea group</taxon>
        <taxon>Halobacteria</taxon>
        <taxon>Halobacteriales</taxon>
        <taxon>Haloferacaceae</taxon>
        <taxon>Halorubrum</taxon>
    </lineage>
</organism>
<feature type="region of interest" description="Disordered" evidence="1">
    <location>
        <begin position="277"/>
        <end position="376"/>
    </location>
</feature>
<dbReference type="OrthoDB" id="105377at2157"/>
<dbReference type="SUPFAM" id="SSF51161">
    <property type="entry name" value="Trimeric LpxA-like enzymes"/>
    <property type="match status" value="2"/>
</dbReference>
<dbReference type="InterPro" id="IPR007607">
    <property type="entry name" value="BacA/B"/>
</dbReference>
<dbReference type="Pfam" id="PF04519">
    <property type="entry name" value="Bactofilin"/>
    <property type="match status" value="1"/>
</dbReference>
<keyword evidence="3" id="KW-1185">Reference proteome</keyword>
<comment type="caution">
    <text evidence="2">The sequence shown here is derived from an EMBL/GenBank/DDBJ whole genome shotgun (WGS) entry which is preliminary data.</text>
</comment>
<dbReference type="Gene3D" id="2.160.10.10">
    <property type="entry name" value="Hexapeptide repeat proteins"/>
    <property type="match status" value="1"/>
</dbReference>